<dbReference type="Gene3D" id="3.40.50.300">
    <property type="entry name" value="P-loop containing nucleotide triphosphate hydrolases"/>
    <property type="match status" value="1"/>
</dbReference>
<dbReference type="SUPFAM" id="SSF52540">
    <property type="entry name" value="P-loop containing nucleoside triphosphate hydrolases"/>
    <property type="match status" value="1"/>
</dbReference>
<dbReference type="InterPro" id="IPR027417">
    <property type="entry name" value="P-loop_NTPase"/>
</dbReference>
<dbReference type="AlphaFoldDB" id="A0A410Q890"/>
<keyword evidence="5" id="KW-1185">Reference proteome</keyword>
<dbReference type="EMBL" id="CP035282">
    <property type="protein sequence ID" value="QAT60207.1"/>
    <property type="molecule type" value="Genomic_DNA"/>
</dbReference>
<dbReference type="Pfam" id="PF20446">
    <property type="entry name" value="ABC_N"/>
    <property type="match status" value="1"/>
</dbReference>
<dbReference type="InterPro" id="IPR046834">
    <property type="entry name" value="ABC_ATPase_C"/>
</dbReference>
<dbReference type="Proteomes" id="UP000287969">
    <property type="component" value="Chromosome"/>
</dbReference>
<dbReference type="Pfam" id="PF21117">
    <property type="entry name" value="MRB1590_C"/>
    <property type="match status" value="1"/>
</dbReference>
<organism evidence="4 5">
    <name type="scientific">Acidilutibacter cellobiosedens</name>
    <dbReference type="NCBI Taxonomy" id="2507161"/>
    <lineage>
        <taxon>Bacteria</taxon>
        <taxon>Bacillati</taxon>
        <taxon>Bacillota</taxon>
        <taxon>Tissierellia</taxon>
        <taxon>Tissierellales</taxon>
        <taxon>Acidilutibacteraceae</taxon>
        <taxon>Acidilutibacter</taxon>
    </lineage>
</organism>
<feature type="domain" description="MRB1590-like C-terminal" evidence="3">
    <location>
        <begin position="468"/>
        <end position="568"/>
    </location>
</feature>
<dbReference type="KEGG" id="spoa:EQM13_00780"/>
<evidence type="ECO:0000313" key="5">
    <source>
        <dbReference type="Proteomes" id="UP000287969"/>
    </source>
</evidence>
<feature type="domain" description="ATPase of the ABC class N-terminal" evidence="2">
    <location>
        <begin position="6"/>
        <end position="165"/>
    </location>
</feature>
<feature type="domain" description="ATPase of the ABC class C-terminal" evidence="1">
    <location>
        <begin position="170"/>
        <end position="452"/>
    </location>
</feature>
<dbReference type="RefSeq" id="WP_071140614.1">
    <property type="nucleotide sequence ID" value="NZ_CP035282.1"/>
</dbReference>
<proteinExistence type="predicted"/>
<protein>
    <submittedName>
        <fullName evidence="4">ATPase</fullName>
    </submittedName>
</protein>
<evidence type="ECO:0000259" key="3">
    <source>
        <dbReference type="Pfam" id="PF21117"/>
    </source>
</evidence>
<dbReference type="InterPro" id="IPR046833">
    <property type="entry name" value="ABC_N"/>
</dbReference>
<evidence type="ECO:0000313" key="4">
    <source>
        <dbReference type="EMBL" id="QAT60207.1"/>
    </source>
</evidence>
<evidence type="ECO:0000259" key="2">
    <source>
        <dbReference type="Pfam" id="PF20446"/>
    </source>
</evidence>
<dbReference type="PANTHER" id="PTHR38149">
    <property type="entry name" value="ATPASE"/>
    <property type="match status" value="1"/>
</dbReference>
<reference evidence="5" key="1">
    <citation type="submission" date="2019-01" db="EMBL/GenBank/DDBJ databases">
        <title>Draft genomes of a novel of Sporanaerobacter strains.</title>
        <authorList>
            <person name="Ma S."/>
        </authorList>
    </citation>
    <scope>NUCLEOTIDE SEQUENCE [LARGE SCALE GENOMIC DNA]</scope>
    <source>
        <strain evidence="5">NJN-17</strain>
    </source>
</reference>
<accession>A0A410Q890</accession>
<name>A0A410Q890_9FIRM</name>
<evidence type="ECO:0000259" key="1">
    <source>
        <dbReference type="Pfam" id="PF09818"/>
    </source>
</evidence>
<dbReference type="Pfam" id="PF09818">
    <property type="entry name" value="ABC_ATPase"/>
    <property type="match status" value="1"/>
</dbReference>
<dbReference type="PANTHER" id="PTHR38149:SF1">
    <property type="entry name" value="ATPASE"/>
    <property type="match status" value="1"/>
</dbReference>
<dbReference type="InterPro" id="IPR049069">
    <property type="entry name" value="MRB1590-like_C"/>
</dbReference>
<sequence>MKNYGELQKLLFSIDGRGYSAYKEIKGEYDFGKYILSIDHVQADPFAPPSKCRIIISRKEANFPDELLDTKDKIIASSDFLTRAFSDSIYRFNKGERGTGKSGLLTIDRCGQEMLERTSVLINKNHIEVRFEIGLPANGRRVLGKAANHIFSDILPQIVEDGVLYKNIDQKTMKKQVDLILDQEYIRRQLDKKGLIAFIANGSVLPRESGISDRPLLKGAIPFKSPDSFEIEFLLPNHGLIKGMGIPRGITLIVGGGYHGKSTLLKALEMGVYNHISGDGREFVITRKDAVKIRAEDGRSVEKVNISPFINNLPNNKDTVKFSTDNASGSTSQATNVMEALEAGTKLLLIDEDTSATNFMIRDGRMQKLVSKDKEPITPFIDKVRPLYKEYEVSTILIVGGSGDYFDVADQVIMMDEYVPKDVTVTAKNIANTVGYEREKAEENNFGSITSRVPLKSAFIKSGKEGRIKPKGHYTILYGRSAIDLSSLEQLTDESQTNCIAAMIDFLGKRVFDDNISISEAADKLFKQIENSGLDSISPYTGHPGNLALPRKHELCGAINRYRELRIKA</sequence>
<dbReference type="OrthoDB" id="9809999at2"/>
<gene>
    <name evidence="4" type="ORF">EQM13_00780</name>
</gene>
<dbReference type="InterPro" id="IPR019195">
    <property type="entry name" value="ABC_ATPase_put"/>
</dbReference>